<dbReference type="Proteomes" id="UP000228380">
    <property type="component" value="Chromosome 3"/>
</dbReference>
<accession>A0A8B9A5B6</accession>
<dbReference type="InterPro" id="IPR026057">
    <property type="entry name" value="TBL_C"/>
</dbReference>
<dbReference type="GeneID" id="103714366"/>
<name>A0A8B9A5B6_PHODC</name>
<evidence type="ECO:0000259" key="9">
    <source>
        <dbReference type="Pfam" id="PF13839"/>
    </source>
</evidence>
<sequence>MTTYYGPLGLRNFFSSLITLFLTIFAISLFLNKAHLPQEETPSTPSPSSPPIVLNVSKVERQEGRTTPILPQPAAPNISKVRRQEERITIPYPPPPVTLNVSKVERQEERTTPILPRPAALNISDVERQEERITIPYPPPPVTLNVSKVERQEERTTPILPRPAALNISKVERQEERIAIHYPPPPPVASNASKGDDKCDLFSGRWVYDNSTHPLYSGFNCSFMHEEIACDKFGRKDRLYQKWRWQPHGCDIPRFDATKLLERLRGKRMVFVGDSLNRNQWVSMVCLVGSSLPPEHKAMKFNGSLLSFKSKEFNVTIDFYWSPMLLESNGDDPIIHRSPDRIIRAHSIEKHAKHWTNADIIIFNSYLWWKKPGIKLKILYGSFEDEDKTFEEVEMGSGLEIALRTWSEWLESHVDTNKAQIFFVSVSPTHVWADEWGMPSDQNCYTETEPITKEGYASRGTDYSLMRTVEAAVEGLRYKGVHVQILNITQLSEYRKDGHPSIYRRQYVPLTEDQLADPRSYSDCTHWCLPGVPDTWNELLYAYIMSR</sequence>
<dbReference type="RefSeq" id="XP_038980867.1">
    <property type="nucleotide sequence ID" value="XM_039124939.1"/>
</dbReference>
<feature type="domain" description="Trichome birefringence-like C-terminal" evidence="9">
    <location>
        <begin position="252"/>
        <end position="542"/>
    </location>
</feature>
<organism evidence="11 12">
    <name type="scientific">Phoenix dactylifera</name>
    <name type="common">Date palm</name>
    <dbReference type="NCBI Taxonomy" id="42345"/>
    <lineage>
        <taxon>Eukaryota</taxon>
        <taxon>Viridiplantae</taxon>
        <taxon>Streptophyta</taxon>
        <taxon>Embryophyta</taxon>
        <taxon>Tracheophyta</taxon>
        <taxon>Spermatophyta</taxon>
        <taxon>Magnoliopsida</taxon>
        <taxon>Liliopsida</taxon>
        <taxon>Arecaceae</taxon>
        <taxon>Coryphoideae</taxon>
        <taxon>Phoeniceae</taxon>
        <taxon>Phoenix</taxon>
    </lineage>
</organism>
<gene>
    <name evidence="12" type="primary">LOC103714366</name>
</gene>
<evidence type="ECO:0000256" key="6">
    <source>
        <dbReference type="ARBA" id="ARBA00023034"/>
    </source>
</evidence>
<dbReference type="GO" id="GO:1990538">
    <property type="term" value="F:xylan O-acetyltransferase activity"/>
    <property type="evidence" value="ECO:0007669"/>
    <property type="project" value="UniProtKB-ARBA"/>
</dbReference>
<evidence type="ECO:0000259" key="10">
    <source>
        <dbReference type="Pfam" id="PF14416"/>
    </source>
</evidence>
<dbReference type="InterPro" id="IPR025846">
    <property type="entry name" value="TBL_N"/>
</dbReference>
<keyword evidence="6" id="KW-0333">Golgi apparatus</keyword>
<keyword evidence="3 8" id="KW-0812">Transmembrane</keyword>
<dbReference type="InterPro" id="IPR029962">
    <property type="entry name" value="TBL"/>
</dbReference>
<dbReference type="PANTHER" id="PTHR32285">
    <property type="entry name" value="PROTEIN TRICHOME BIREFRINGENCE-LIKE 9-RELATED"/>
    <property type="match status" value="1"/>
</dbReference>
<keyword evidence="11" id="KW-1185">Reference proteome</keyword>
<evidence type="ECO:0000256" key="4">
    <source>
        <dbReference type="ARBA" id="ARBA00022968"/>
    </source>
</evidence>
<reference evidence="12" key="2">
    <citation type="submission" date="2025-08" db="UniProtKB">
        <authorList>
            <consortium name="RefSeq"/>
        </authorList>
    </citation>
    <scope>IDENTIFICATION</scope>
    <source>
        <tissue evidence="12">Young leaves</tissue>
    </source>
</reference>
<keyword evidence="5 8" id="KW-1133">Transmembrane helix</keyword>
<reference evidence="11" key="1">
    <citation type="journal article" date="2019" name="Nat. Commun.">
        <title>Genome-wide association mapping of date palm fruit traits.</title>
        <authorList>
            <person name="Hazzouri K.M."/>
            <person name="Gros-Balthazard M."/>
            <person name="Flowers J.M."/>
            <person name="Copetti D."/>
            <person name="Lemansour A."/>
            <person name="Lebrun M."/>
            <person name="Masmoudi K."/>
            <person name="Ferrand S."/>
            <person name="Dhar M.I."/>
            <person name="Fresquez Z.A."/>
            <person name="Rosas U."/>
            <person name="Zhang J."/>
            <person name="Talag J."/>
            <person name="Lee S."/>
            <person name="Kudrna D."/>
            <person name="Powell R.F."/>
            <person name="Leitch I.J."/>
            <person name="Krueger R.R."/>
            <person name="Wing R.A."/>
            <person name="Amiri K.M.A."/>
            <person name="Purugganan M.D."/>
        </authorList>
    </citation>
    <scope>NUCLEOTIDE SEQUENCE [LARGE SCALE GENOMIC DNA]</scope>
    <source>
        <strain evidence="11">cv. Khalas</strain>
    </source>
</reference>
<proteinExistence type="inferred from homology"/>
<evidence type="ECO:0000256" key="5">
    <source>
        <dbReference type="ARBA" id="ARBA00022989"/>
    </source>
</evidence>
<dbReference type="KEGG" id="pda:103714366"/>
<feature type="domain" description="Trichome birefringence-like N-terminal" evidence="10">
    <location>
        <begin position="198"/>
        <end position="251"/>
    </location>
</feature>
<evidence type="ECO:0000313" key="11">
    <source>
        <dbReference type="Proteomes" id="UP000228380"/>
    </source>
</evidence>
<feature type="transmembrane region" description="Helical" evidence="8">
    <location>
        <begin position="12"/>
        <end position="31"/>
    </location>
</feature>
<dbReference type="OrthoDB" id="2016263at2759"/>
<dbReference type="GO" id="GO:0000139">
    <property type="term" value="C:Golgi membrane"/>
    <property type="evidence" value="ECO:0007669"/>
    <property type="project" value="UniProtKB-SubCell"/>
</dbReference>
<comment type="subcellular location">
    <subcellularLocation>
        <location evidence="1">Golgi apparatus membrane</location>
        <topology evidence="1">Single-pass type II membrane protein</topology>
    </subcellularLocation>
</comment>
<dbReference type="Pfam" id="PF14416">
    <property type="entry name" value="PMR5N"/>
    <property type="match status" value="1"/>
</dbReference>
<keyword evidence="7 8" id="KW-0472">Membrane</keyword>
<evidence type="ECO:0000256" key="7">
    <source>
        <dbReference type="ARBA" id="ARBA00023136"/>
    </source>
</evidence>
<dbReference type="Pfam" id="PF13839">
    <property type="entry name" value="PC-Esterase"/>
    <property type="match status" value="1"/>
</dbReference>
<evidence type="ECO:0000256" key="1">
    <source>
        <dbReference type="ARBA" id="ARBA00004323"/>
    </source>
</evidence>
<evidence type="ECO:0000256" key="8">
    <source>
        <dbReference type="SAM" id="Phobius"/>
    </source>
</evidence>
<comment type="similarity">
    <text evidence="2">Belongs to the PC-esterase family. TBL subfamily.</text>
</comment>
<evidence type="ECO:0000313" key="12">
    <source>
        <dbReference type="RefSeq" id="XP_038980867.1"/>
    </source>
</evidence>
<evidence type="ECO:0000256" key="2">
    <source>
        <dbReference type="ARBA" id="ARBA00007727"/>
    </source>
</evidence>
<keyword evidence="4" id="KW-0735">Signal-anchor</keyword>
<evidence type="ECO:0000256" key="3">
    <source>
        <dbReference type="ARBA" id="ARBA00022692"/>
    </source>
</evidence>
<dbReference type="PANTHER" id="PTHR32285:SF11">
    <property type="entry name" value="PROTEIN TRICHOME BIREFRINGENCE-LIKE 34"/>
    <property type="match status" value="1"/>
</dbReference>
<dbReference type="AlphaFoldDB" id="A0A8B9A5B6"/>
<protein>
    <submittedName>
        <fullName evidence="12">Protein trichome birefringence-like 34</fullName>
    </submittedName>
</protein>